<dbReference type="EMBL" id="VUNR01000005">
    <property type="protein sequence ID" value="MSU08201.1"/>
    <property type="molecule type" value="Genomic_DNA"/>
</dbReference>
<evidence type="ECO:0000313" key="2">
    <source>
        <dbReference type="Proteomes" id="UP000433181"/>
    </source>
</evidence>
<name>A0A6I2UG95_9FIRM</name>
<accession>A0A6I2UG95</accession>
<organism evidence="1 2">
    <name type="scientific">Anaerovibrio slackiae</name>
    <dbReference type="NCBI Taxonomy" id="2652309"/>
    <lineage>
        <taxon>Bacteria</taxon>
        <taxon>Bacillati</taxon>
        <taxon>Bacillota</taxon>
        <taxon>Negativicutes</taxon>
        <taxon>Selenomonadales</taxon>
        <taxon>Selenomonadaceae</taxon>
        <taxon>Anaerovibrio</taxon>
    </lineage>
</organism>
<dbReference type="RefSeq" id="WP_154406357.1">
    <property type="nucleotide sequence ID" value="NZ_VUNR01000005.1"/>
</dbReference>
<proteinExistence type="predicted"/>
<dbReference type="Proteomes" id="UP000433181">
    <property type="component" value="Unassembled WGS sequence"/>
</dbReference>
<keyword evidence="2" id="KW-1185">Reference proteome</keyword>
<evidence type="ECO:0000313" key="1">
    <source>
        <dbReference type="EMBL" id="MSU08201.1"/>
    </source>
</evidence>
<gene>
    <name evidence="1" type="ORF">FYJ84_04230</name>
</gene>
<sequence>MNIKDLTPGQKLTVKGMFTLVFVKHYRDHEKNVSIAVFTCGGKRHISWLIDTQGRINLELPPIPATIKSTPEYKGSDGVAVYDTNKLLHRSHKRHYIGGGQTPSYGELCVGEVARGAITWNRNYWRR</sequence>
<protein>
    <submittedName>
        <fullName evidence="1">Uncharacterized protein</fullName>
    </submittedName>
</protein>
<reference evidence="1 2" key="1">
    <citation type="submission" date="2019-08" db="EMBL/GenBank/DDBJ databases">
        <title>In-depth cultivation of the pig gut microbiome towards novel bacterial diversity and tailored functional studies.</title>
        <authorList>
            <person name="Wylensek D."/>
            <person name="Hitch T.C.A."/>
            <person name="Clavel T."/>
        </authorList>
    </citation>
    <scope>NUCLEOTIDE SEQUENCE [LARGE SCALE GENOMIC DNA]</scope>
    <source>
        <strain evidence="1 2">WCA-693-APC-5D-A</strain>
    </source>
</reference>
<comment type="caution">
    <text evidence="1">The sequence shown here is derived from an EMBL/GenBank/DDBJ whole genome shotgun (WGS) entry which is preliminary data.</text>
</comment>
<dbReference type="AlphaFoldDB" id="A0A6I2UG95"/>
<dbReference type="GeneID" id="96778114"/>